<evidence type="ECO:0000313" key="4">
    <source>
        <dbReference type="EMBL" id="CAH2031718.1"/>
    </source>
</evidence>
<feature type="region of interest" description="Disordered" evidence="1">
    <location>
        <begin position="14"/>
        <end position="57"/>
    </location>
</feature>
<sequence length="382" mass="42538">MAIFVSTGELNIELNTDNDPGRPDRVSGLGAGSLFGSAGQPQAEKTPEPPIANRGAEISIPPNNRFLLDWASFTFKLDDPRAVASLINLDPDLFSQCSFGFSGYRSSLKLGNISIYFNGRENMGCHVEMSGQGCRLYEGYFTRNPWQSLFQIILAANAKFTRLDLAIDNVDGLLTLGSVWSAIQDHEQQIRTQFREWRRIQKGSFEKGQKVTGDTIYLGSTKSSIQFRIYDKAQESNLDGHWIRFEIQLRDKRAQEAAKLLSSGEAIGSLATGIINTYFAIINDDDANKSRCSLQSWWAQWLQSTEKIRLATEQAIKLVSDTMNFIKQQYAPSLAMIQTYLGPALFKSFVQEVLSDGTDRMGAKHEKILAATEAAETAGRFS</sequence>
<reference evidence="4 5" key="1">
    <citation type="submission" date="2022-03" db="EMBL/GenBank/DDBJ databases">
        <authorList>
            <person name="Koch H."/>
        </authorList>
    </citation>
    <scope>NUCLEOTIDE SEQUENCE [LARGE SCALE GENOMIC DNA]</scope>
    <source>
        <strain evidence="4 5">G1</strain>
    </source>
</reference>
<feature type="domain" description="Replication initiation protein-like C-terminal" evidence="2">
    <location>
        <begin position="158"/>
        <end position="352"/>
    </location>
</feature>
<evidence type="ECO:0000256" key="1">
    <source>
        <dbReference type="SAM" id="MobiDB-lite"/>
    </source>
</evidence>
<dbReference type="Pfam" id="PF02486">
    <property type="entry name" value="Rep_trans"/>
    <property type="match status" value="1"/>
</dbReference>
<organism evidence="4 5">
    <name type="scientific">Trichlorobacter ammonificans</name>
    <dbReference type="NCBI Taxonomy" id="2916410"/>
    <lineage>
        <taxon>Bacteria</taxon>
        <taxon>Pseudomonadati</taxon>
        <taxon>Thermodesulfobacteriota</taxon>
        <taxon>Desulfuromonadia</taxon>
        <taxon>Geobacterales</taxon>
        <taxon>Geobacteraceae</taxon>
        <taxon>Trichlorobacter</taxon>
    </lineage>
</organism>
<dbReference type="Proteomes" id="UP001295463">
    <property type="component" value="Chromosome"/>
</dbReference>
<name>A0ABM9D995_9BACT</name>
<feature type="domain" description="Rolling Circle replication initiation protein N-terminal" evidence="3">
    <location>
        <begin position="67"/>
        <end position="149"/>
    </location>
</feature>
<protein>
    <submittedName>
        <fullName evidence="4">Phage replication initiation protein</fullName>
    </submittedName>
</protein>
<gene>
    <name evidence="4" type="ORF">GEAMG1_1886</name>
</gene>
<dbReference type="InterPro" id="IPR003491">
    <property type="entry name" value="REP-like_C"/>
</dbReference>
<evidence type="ECO:0000259" key="3">
    <source>
        <dbReference type="Pfam" id="PF18106"/>
    </source>
</evidence>
<evidence type="ECO:0000259" key="2">
    <source>
        <dbReference type="Pfam" id="PF02486"/>
    </source>
</evidence>
<accession>A0ABM9D995</accession>
<dbReference type="InterPro" id="IPR040819">
    <property type="entry name" value="Rol_Rep_N"/>
</dbReference>
<proteinExistence type="predicted"/>
<dbReference type="EMBL" id="OW150024">
    <property type="protein sequence ID" value="CAH2031718.1"/>
    <property type="molecule type" value="Genomic_DNA"/>
</dbReference>
<evidence type="ECO:0000313" key="5">
    <source>
        <dbReference type="Proteomes" id="UP001295463"/>
    </source>
</evidence>
<dbReference type="RefSeq" id="WP_305732522.1">
    <property type="nucleotide sequence ID" value="NZ_OW150024.1"/>
</dbReference>
<keyword evidence="5" id="KW-1185">Reference proteome</keyword>
<dbReference type="Pfam" id="PF18106">
    <property type="entry name" value="Rol_Rep_N"/>
    <property type="match status" value="1"/>
</dbReference>